<dbReference type="RefSeq" id="WP_152646502.1">
    <property type="nucleotide sequence ID" value="NZ_CP059735.1"/>
</dbReference>
<keyword evidence="1" id="KW-0732">Signal</keyword>
<dbReference type="InterPro" id="IPR001087">
    <property type="entry name" value="GDSL"/>
</dbReference>
<name>A0AAE9YRL4_9GAMM</name>
<dbReference type="EMBL" id="CP059735">
    <property type="protein sequence ID" value="WDD98291.1"/>
    <property type="molecule type" value="Genomic_DNA"/>
</dbReference>
<dbReference type="PANTHER" id="PTHR37834">
    <property type="entry name" value="GDSL-LIKE LIPASE/ACYLHYDROLASE DOMAIN PROTEIN (AFU_ORTHOLOGUE AFUA_2G00620)"/>
    <property type="match status" value="1"/>
</dbReference>
<dbReference type="Gene3D" id="2.60.120.260">
    <property type="entry name" value="Galactose-binding domain-like"/>
    <property type="match status" value="1"/>
</dbReference>
<dbReference type="Pfam" id="PF17996">
    <property type="entry name" value="CE2_N"/>
    <property type="match status" value="1"/>
</dbReference>
<dbReference type="SUPFAM" id="SSF52266">
    <property type="entry name" value="SGNH hydrolase"/>
    <property type="match status" value="1"/>
</dbReference>
<feature type="domain" description="Carbohydrate esterase 2 N-terminal" evidence="2">
    <location>
        <begin position="38"/>
        <end position="150"/>
    </location>
</feature>
<evidence type="ECO:0000313" key="4">
    <source>
        <dbReference type="Proteomes" id="UP000032568"/>
    </source>
</evidence>
<reference evidence="3 4" key="1">
    <citation type="journal article" date="2015" name="Genome Announc.">
        <title>Draft Genome Sequences of Marine Isolates of Thalassomonas viridans and Thalassomonas actiniarum.</title>
        <authorList>
            <person name="Olonade I."/>
            <person name="van Zyl L.J."/>
            <person name="Trindade M."/>
        </authorList>
    </citation>
    <scope>NUCLEOTIDE SEQUENCE [LARGE SCALE GENOMIC DNA]</scope>
    <source>
        <strain evidence="3 4">A5K-106</strain>
    </source>
</reference>
<organism evidence="3 4">
    <name type="scientific">Thalassomonas actiniarum</name>
    <dbReference type="NCBI Taxonomy" id="485447"/>
    <lineage>
        <taxon>Bacteria</taxon>
        <taxon>Pseudomonadati</taxon>
        <taxon>Pseudomonadota</taxon>
        <taxon>Gammaproteobacteria</taxon>
        <taxon>Alteromonadales</taxon>
        <taxon>Colwelliaceae</taxon>
        <taxon>Thalassomonas</taxon>
    </lineage>
</organism>
<accession>A0AAE9YRL4</accession>
<gene>
    <name evidence="3" type="ORF">SG35_023930</name>
</gene>
<dbReference type="PANTHER" id="PTHR37834:SF2">
    <property type="entry name" value="ESTERASE, SGNH HYDROLASE-TYPE"/>
    <property type="match status" value="1"/>
</dbReference>
<dbReference type="InterPro" id="IPR040794">
    <property type="entry name" value="CE2_N"/>
</dbReference>
<dbReference type="Pfam" id="PF00657">
    <property type="entry name" value="Lipase_GDSL"/>
    <property type="match status" value="1"/>
</dbReference>
<evidence type="ECO:0000256" key="1">
    <source>
        <dbReference type="SAM" id="SignalP"/>
    </source>
</evidence>
<reference evidence="3 4" key="2">
    <citation type="journal article" date="2022" name="Mar. Drugs">
        <title>Bioassay-Guided Fractionation Leads to the Detection of Cholic Acid Generated by the Rare Thalassomonas sp.</title>
        <authorList>
            <person name="Pheiffer F."/>
            <person name="Schneider Y.K."/>
            <person name="Hansen E.H."/>
            <person name="Andersen J.H."/>
            <person name="Isaksson J."/>
            <person name="Busche T."/>
            <person name="R C."/>
            <person name="Kalinowski J."/>
            <person name="Zyl L.V."/>
            <person name="Trindade M."/>
        </authorList>
    </citation>
    <scope>NUCLEOTIDE SEQUENCE [LARGE SCALE GENOMIC DNA]</scope>
    <source>
        <strain evidence="3 4">A5K-106</strain>
    </source>
</reference>
<dbReference type="Proteomes" id="UP000032568">
    <property type="component" value="Chromosome"/>
</dbReference>
<evidence type="ECO:0000259" key="2">
    <source>
        <dbReference type="Pfam" id="PF17996"/>
    </source>
</evidence>
<evidence type="ECO:0000313" key="3">
    <source>
        <dbReference type="EMBL" id="WDD98291.1"/>
    </source>
</evidence>
<keyword evidence="4" id="KW-1185">Reference proteome</keyword>
<feature type="signal peptide" evidence="1">
    <location>
        <begin position="1"/>
        <end position="24"/>
    </location>
</feature>
<feature type="chain" id="PRO_5042096501" evidence="1">
    <location>
        <begin position="25"/>
        <end position="366"/>
    </location>
</feature>
<protein>
    <submittedName>
        <fullName evidence="3">Electron transporter RnfD</fullName>
    </submittedName>
</protein>
<proteinExistence type="predicted"/>
<dbReference type="InterPro" id="IPR052762">
    <property type="entry name" value="PCW_deacetylase/CE"/>
</dbReference>
<sequence length="366" mass="41295">MNKLKQLATLFLLAITVISIQVTAKPQTIFADSELLQYTGRIDFSDPKAPKMSWPGTYIKARFTGDKLSILLDDEFGHNYFNVFIDEDWHNPVVIRCRKGLNTYVISLKLQKRLTQGSHSLMISKRTEGEEGNTVFKGLVLAGNGKLLPPAPRPSRRIEFIGDSITSGMGNEAPLDQSDSNLAEKNNFQAYGAITARNLDAEYVSTSQSGIGIMVSWFDFTMPKFFLQLNATGLNNSRWDFNQWTPDVAVINLFQNDLALADIRLTPVPDDEARIQAYYQFLKTVRGKYPETLIIATLGSMTAVKPGSKWPGYIEQAIARIKAETGDKRLMAMMFPYTGYDKHPRVKHHRENAALLTKFIRQQMGW</sequence>
<dbReference type="GO" id="GO:0016788">
    <property type="term" value="F:hydrolase activity, acting on ester bonds"/>
    <property type="evidence" value="ECO:0007669"/>
    <property type="project" value="InterPro"/>
</dbReference>
<dbReference type="InterPro" id="IPR036514">
    <property type="entry name" value="SGNH_hydro_sf"/>
</dbReference>
<dbReference type="Gene3D" id="3.40.50.1110">
    <property type="entry name" value="SGNH hydrolase"/>
    <property type="match status" value="1"/>
</dbReference>
<dbReference type="KEGG" id="tact:SG35_023930"/>
<dbReference type="AlphaFoldDB" id="A0AAE9YRL4"/>